<reference evidence="9 10" key="1">
    <citation type="submission" date="2018-04" db="EMBL/GenBank/DDBJ databases">
        <title>Genomic Encyclopedia of Archaeal and Bacterial Type Strains, Phase II (KMG-II): from individual species to whole genera.</title>
        <authorList>
            <person name="Goeker M."/>
        </authorList>
    </citation>
    <scope>NUCLEOTIDE SEQUENCE [LARGE SCALE GENOMIC DNA]</scope>
    <source>
        <strain evidence="9 10">DSM 28823</strain>
    </source>
</reference>
<evidence type="ECO:0000313" key="9">
    <source>
        <dbReference type="EMBL" id="PTN07309.1"/>
    </source>
</evidence>
<comment type="caution">
    <text evidence="9">The sequence shown here is derived from an EMBL/GenBank/DDBJ whole genome shotgun (WGS) entry which is preliminary data.</text>
</comment>
<evidence type="ECO:0000313" key="10">
    <source>
        <dbReference type="Proteomes" id="UP000243525"/>
    </source>
</evidence>
<organism evidence="9 10">
    <name type="scientific">Mangrovibacterium marinum</name>
    <dbReference type="NCBI Taxonomy" id="1639118"/>
    <lineage>
        <taxon>Bacteria</taxon>
        <taxon>Pseudomonadati</taxon>
        <taxon>Bacteroidota</taxon>
        <taxon>Bacteroidia</taxon>
        <taxon>Marinilabiliales</taxon>
        <taxon>Prolixibacteraceae</taxon>
        <taxon>Mangrovibacterium</taxon>
    </lineage>
</organism>
<dbReference type="EMBL" id="QAAD01000019">
    <property type="protein sequence ID" value="PTN07309.1"/>
    <property type="molecule type" value="Genomic_DNA"/>
</dbReference>
<dbReference type="InterPro" id="IPR029063">
    <property type="entry name" value="SAM-dependent_MTases_sf"/>
</dbReference>
<evidence type="ECO:0000256" key="2">
    <source>
        <dbReference type="ARBA" id="ARBA00022603"/>
    </source>
</evidence>
<evidence type="ECO:0000256" key="7">
    <source>
        <dbReference type="ARBA" id="ARBA00047942"/>
    </source>
</evidence>
<comment type="catalytic activity">
    <reaction evidence="7">
        <text>a 2'-deoxyadenosine in DNA + S-adenosyl-L-methionine = an N(6)-methyl-2'-deoxyadenosine in DNA + S-adenosyl-L-homocysteine + H(+)</text>
        <dbReference type="Rhea" id="RHEA:15197"/>
        <dbReference type="Rhea" id="RHEA-COMP:12418"/>
        <dbReference type="Rhea" id="RHEA-COMP:12419"/>
        <dbReference type="ChEBI" id="CHEBI:15378"/>
        <dbReference type="ChEBI" id="CHEBI:57856"/>
        <dbReference type="ChEBI" id="CHEBI:59789"/>
        <dbReference type="ChEBI" id="CHEBI:90615"/>
        <dbReference type="ChEBI" id="CHEBI:90616"/>
        <dbReference type="EC" id="2.1.1.72"/>
    </reaction>
</comment>
<dbReference type="EC" id="2.1.1.72" evidence="1"/>
<keyword evidence="6" id="KW-0238">DNA-binding</keyword>
<evidence type="ECO:0000256" key="6">
    <source>
        <dbReference type="ARBA" id="ARBA00023125"/>
    </source>
</evidence>
<dbReference type="InterPro" id="IPR002052">
    <property type="entry name" value="DNA_methylase_N6_adenine_CS"/>
</dbReference>
<evidence type="ECO:0000256" key="4">
    <source>
        <dbReference type="ARBA" id="ARBA00022691"/>
    </source>
</evidence>
<dbReference type="PANTHER" id="PTHR33841">
    <property type="entry name" value="DNA METHYLTRANSFERASE YEEA-RELATED"/>
    <property type="match status" value="1"/>
</dbReference>
<evidence type="ECO:0000256" key="1">
    <source>
        <dbReference type="ARBA" id="ARBA00011900"/>
    </source>
</evidence>
<dbReference type="AlphaFoldDB" id="A0A2T5BYL9"/>
<keyword evidence="4" id="KW-0949">S-adenosyl-L-methionine</keyword>
<dbReference type="Proteomes" id="UP000243525">
    <property type="component" value="Unassembled WGS sequence"/>
</dbReference>
<name>A0A2T5BYL9_9BACT</name>
<dbReference type="PANTHER" id="PTHR33841:SF6">
    <property type="entry name" value="TYPE II METHYLTRANSFERASE M.HINDII"/>
    <property type="match status" value="1"/>
</dbReference>
<evidence type="ECO:0000256" key="5">
    <source>
        <dbReference type="ARBA" id="ARBA00022747"/>
    </source>
</evidence>
<keyword evidence="10" id="KW-1185">Reference proteome</keyword>
<accession>A0A2T5BYL9</accession>
<dbReference type="InterPro" id="IPR050953">
    <property type="entry name" value="N4_N6_ade-DNA_methylase"/>
</dbReference>
<dbReference type="PRINTS" id="PR00507">
    <property type="entry name" value="N12N6MTFRASE"/>
</dbReference>
<dbReference type="Pfam" id="PF07669">
    <property type="entry name" value="Eco57I"/>
    <property type="match status" value="1"/>
</dbReference>
<evidence type="ECO:0000259" key="8">
    <source>
        <dbReference type="Pfam" id="PF07669"/>
    </source>
</evidence>
<dbReference type="OrthoDB" id="9814572at2"/>
<sequence length="533" mass="60280">MTDLVKKYPSPSGFAEKIAFEYAQKTTNAHKKEAGQFFTSKQIADYMGSWGSSKSDKVSILDPGCGTAILSSALIESLVNKSPLLKAVKLTLFETDEALIPELQKVTRFLSKWLSERGVDLTTRICQSDFILENSSVFRTGSLFVTSEIECYDYIISNPPYFKISKSDKRAVVAKDLVHGQPNIYSLFMGVSAKLLKPDGELIFITPRSFAAGNYFKAFRQVFFKDVSLAAIHIFESRNKMFKNDNVLQENIIIKATKQINTQIKITTSECEQGLTSPTERFFDTEALIDLKSEDKVLFIPSNENEEKAIKLFKSWKNALTDYNINISTGPVVAFRCKQFLKEDGEINTSYAPLIWLHNIKEMELVYPLKKGGKEGLIAISEESQKVLLRNKNYILIRRFSSKDDKSRLVCCPYFASSFDSEMIGLENHINYIHRPGGELSENEIWGISALYNSTLFDTYFRTFNGNTQVGATELKQIKMPLLEDIIRIGSKVKKLKIPNKQTIDKIIHEILNSTTHVENHRSTGDFKSIGVA</sequence>
<dbReference type="GO" id="GO:0009307">
    <property type="term" value="P:DNA restriction-modification system"/>
    <property type="evidence" value="ECO:0007669"/>
    <property type="project" value="UniProtKB-KW"/>
</dbReference>
<dbReference type="RefSeq" id="WP_107823375.1">
    <property type="nucleotide sequence ID" value="NZ_QAAD01000019.1"/>
</dbReference>
<feature type="domain" description="Type II methyltransferase M.TaqI-like" evidence="8">
    <location>
        <begin position="142"/>
        <end position="242"/>
    </location>
</feature>
<dbReference type="SUPFAM" id="SSF53335">
    <property type="entry name" value="S-adenosyl-L-methionine-dependent methyltransferases"/>
    <property type="match status" value="1"/>
</dbReference>
<protein>
    <recommendedName>
        <fullName evidence="1">site-specific DNA-methyltransferase (adenine-specific)</fullName>
        <ecNumber evidence="1">2.1.1.72</ecNumber>
    </recommendedName>
</protein>
<keyword evidence="2 9" id="KW-0489">Methyltransferase</keyword>
<evidence type="ECO:0000256" key="3">
    <source>
        <dbReference type="ARBA" id="ARBA00022679"/>
    </source>
</evidence>
<dbReference type="PROSITE" id="PS00092">
    <property type="entry name" value="N6_MTASE"/>
    <property type="match status" value="1"/>
</dbReference>
<gene>
    <name evidence="9" type="ORF">C8N47_11922</name>
</gene>
<dbReference type="GO" id="GO:0003677">
    <property type="term" value="F:DNA binding"/>
    <property type="evidence" value="ECO:0007669"/>
    <property type="project" value="UniProtKB-KW"/>
</dbReference>
<dbReference type="GO" id="GO:0032259">
    <property type="term" value="P:methylation"/>
    <property type="evidence" value="ECO:0007669"/>
    <property type="project" value="UniProtKB-KW"/>
</dbReference>
<proteinExistence type="predicted"/>
<dbReference type="CDD" id="cd02440">
    <property type="entry name" value="AdoMet_MTases"/>
    <property type="match status" value="1"/>
</dbReference>
<dbReference type="Gene3D" id="3.40.50.150">
    <property type="entry name" value="Vaccinia Virus protein VP39"/>
    <property type="match status" value="1"/>
</dbReference>
<dbReference type="InterPro" id="IPR011639">
    <property type="entry name" value="MethylTrfase_TaqI-like_dom"/>
</dbReference>
<keyword evidence="3 9" id="KW-0808">Transferase</keyword>
<keyword evidence="5" id="KW-0680">Restriction system</keyword>
<dbReference type="GO" id="GO:0009007">
    <property type="term" value="F:site-specific DNA-methyltransferase (adenine-specific) activity"/>
    <property type="evidence" value="ECO:0007669"/>
    <property type="project" value="UniProtKB-EC"/>
</dbReference>